<dbReference type="AlphaFoldDB" id="A0A6M3JGL7"/>
<accession>A0A6M3JGL7</accession>
<evidence type="ECO:0000313" key="1">
    <source>
        <dbReference type="EMBL" id="QJA68161.1"/>
    </source>
</evidence>
<sequence>MLNDDDFDCQLGFSEPQDLCDFEEGICSRICELIEDMENGREDEESFED</sequence>
<reference evidence="1" key="1">
    <citation type="submission" date="2020-03" db="EMBL/GenBank/DDBJ databases">
        <title>The deep terrestrial virosphere.</title>
        <authorList>
            <person name="Holmfeldt K."/>
            <person name="Nilsson E."/>
            <person name="Simone D."/>
            <person name="Lopez-Fernandez M."/>
            <person name="Wu X."/>
            <person name="de Brujin I."/>
            <person name="Lundin D."/>
            <person name="Andersson A."/>
            <person name="Bertilsson S."/>
            <person name="Dopson M."/>
        </authorList>
    </citation>
    <scope>NUCLEOTIDE SEQUENCE</scope>
    <source>
        <strain evidence="1">MM415A07981</strain>
    </source>
</reference>
<organism evidence="1">
    <name type="scientific">viral metagenome</name>
    <dbReference type="NCBI Taxonomy" id="1070528"/>
    <lineage>
        <taxon>unclassified sequences</taxon>
        <taxon>metagenomes</taxon>
        <taxon>organismal metagenomes</taxon>
    </lineage>
</organism>
<dbReference type="EMBL" id="MT141592">
    <property type="protein sequence ID" value="QJA68161.1"/>
    <property type="molecule type" value="Genomic_DNA"/>
</dbReference>
<name>A0A6M3JGL7_9ZZZZ</name>
<proteinExistence type="predicted"/>
<protein>
    <submittedName>
        <fullName evidence="1">Uncharacterized protein</fullName>
    </submittedName>
</protein>
<gene>
    <name evidence="1" type="ORF">MM415A07981_0004</name>
</gene>